<keyword evidence="5" id="KW-1185">Reference proteome</keyword>
<feature type="domain" description="Solute-binding protein family 3/N-terminal" evidence="3">
    <location>
        <begin position="42"/>
        <end position="269"/>
    </location>
</feature>
<evidence type="ECO:0000256" key="2">
    <source>
        <dbReference type="SAM" id="SignalP"/>
    </source>
</evidence>
<evidence type="ECO:0000313" key="5">
    <source>
        <dbReference type="Proteomes" id="UP000267208"/>
    </source>
</evidence>
<keyword evidence="2" id="KW-0732">Signal</keyword>
<feature type="chain" id="PRO_5017359241" description="Solute-binding protein family 3/N-terminal domain-containing protein" evidence="2">
    <location>
        <begin position="33"/>
        <end position="326"/>
    </location>
</feature>
<dbReference type="RefSeq" id="WP_120143280.1">
    <property type="nucleotide sequence ID" value="NZ_CP031933.2"/>
</dbReference>
<comment type="similarity">
    <text evidence="1">Belongs to the bacterial solute-binding protein SsuA/TauA family.</text>
</comment>
<dbReference type="SUPFAM" id="SSF53850">
    <property type="entry name" value="Periplasmic binding protein-like II"/>
    <property type="match status" value="1"/>
</dbReference>
<accession>A0A386PSR2</accession>
<dbReference type="Pfam" id="PF09084">
    <property type="entry name" value="NMT1"/>
    <property type="match status" value="1"/>
</dbReference>
<dbReference type="EMBL" id="CP031933">
    <property type="protein sequence ID" value="AYE39056.1"/>
    <property type="molecule type" value="Genomic_DNA"/>
</dbReference>
<name>A0A386PSR2_9LACO</name>
<dbReference type="SMART" id="SM00062">
    <property type="entry name" value="PBPb"/>
    <property type="match status" value="1"/>
</dbReference>
<protein>
    <recommendedName>
        <fullName evidence="3">Solute-binding protein family 3/N-terminal domain-containing protein</fullName>
    </recommendedName>
</protein>
<reference evidence="5" key="1">
    <citation type="submission" date="2018-08" db="EMBL/GenBank/DDBJ databases">
        <title>Genome of Lactobacillus sp. HBUAS52074.</title>
        <authorList>
            <person name="Guo Z."/>
            <person name="Zhang Z.D."/>
        </authorList>
    </citation>
    <scope>NUCLEOTIDE SEQUENCE [LARGE SCALE GENOMIC DNA]</scope>
    <source>
        <strain evidence="5">HBUAS52074</strain>
    </source>
</reference>
<evidence type="ECO:0000313" key="4">
    <source>
        <dbReference type="EMBL" id="AYE39056.1"/>
    </source>
</evidence>
<gene>
    <name evidence="4" type="ORF">D1B17_10615</name>
</gene>
<evidence type="ECO:0000259" key="3">
    <source>
        <dbReference type="SMART" id="SM00062"/>
    </source>
</evidence>
<dbReference type="KEGG" id="lzh:D1B17_10615"/>
<dbReference type="PANTHER" id="PTHR30024">
    <property type="entry name" value="ALIPHATIC SULFONATES-BINDING PROTEIN-RELATED"/>
    <property type="match status" value="1"/>
</dbReference>
<dbReference type="Proteomes" id="UP000267208">
    <property type="component" value="Chromosome"/>
</dbReference>
<dbReference type="OrthoDB" id="2275264at2"/>
<dbReference type="Gene3D" id="3.40.190.10">
    <property type="entry name" value="Periplasmic binding protein-like II"/>
    <property type="match status" value="2"/>
</dbReference>
<dbReference type="AlphaFoldDB" id="A0A386PSR2"/>
<dbReference type="InterPro" id="IPR001638">
    <property type="entry name" value="Solute-binding_3/MltF_N"/>
</dbReference>
<proteinExistence type="inferred from homology"/>
<dbReference type="InterPro" id="IPR015168">
    <property type="entry name" value="SsuA/THI5"/>
</dbReference>
<sequence length="326" mass="35897">MTHKLRKLCLLFLSLVLVLGTVLSLNISNVKAADQSNNGNAKLVIGTLKNTSAMPLIMADSSGAFSKNNITAEVKVYNSNKELNQAVKDGSINFATTDLVNYAAVSKSNKDWKVMGTLPGYHGLVANKKYSKVKNLKGKTIAIDKKDSSKQYLKAVLKKNKLKYSSIKVKQIDAASERVSALNDKKIAAAVVEDPYISQAKGTGNKILNCQKMNADNGNVMITNKKFANSNTSSTNILVDVVNDEISKINKMGYAAATPALQKFEITDEKSAKYITDLDVSFKKMHRVKKSDFNKAFKYAKAQKLYKGKISYKKSFLKVKEITNKK</sequence>
<feature type="signal peptide" evidence="2">
    <location>
        <begin position="1"/>
        <end position="32"/>
    </location>
</feature>
<organism evidence="4 5">
    <name type="scientific">Companilactobacillus zhachilii</name>
    <dbReference type="NCBI Taxonomy" id="2304606"/>
    <lineage>
        <taxon>Bacteria</taxon>
        <taxon>Bacillati</taxon>
        <taxon>Bacillota</taxon>
        <taxon>Bacilli</taxon>
        <taxon>Lactobacillales</taxon>
        <taxon>Lactobacillaceae</taxon>
        <taxon>Companilactobacillus</taxon>
    </lineage>
</organism>
<evidence type="ECO:0000256" key="1">
    <source>
        <dbReference type="ARBA" id="ARBA00010742"/>
    </source>
</evidence>